<feature type="region of interest" description="Disordered" evidence="1">
    <location>
        <begin position="73"/>
        <end position="101"/>
    </location>
</feature>
<evidence type="ECO:0000256" key="2">
    <source>
        <dbReference type="SAM" id="Phobius"/>
    </source>
</evidence>
<organism evidence="3 4">
    <name type="scientific">Halalkalibacter oceani</name>
    <dbReference type="NCBI Taxonomy" id="1653776"/>
    <lineage>
        <taxon>Bacteria</taxon>
        <taxon>Bacillati</taxon>
        <taxon>Bacillota</taxon>
        <taxon>Bacilli</taxon>
        <taxon>Bacillales</taxon>
        <taxon>Bacillaceae</taxon>
        <taxon>Halalkalibacter</taxon>
    </lineage>
</organism>
<dbReference type="Proteomes" id="UP001139179">
    <property type="component" value="Unassembled WGS sequence"/>
</dbReference>
<proteinExistence type="predicted"/>
<accession>A0A9X2DMN6</accession>
<dbReference type="AlphaFoldDB" id="A0A9X2DMN6"/>
<feature type="transmembrane region" description="Helical" evidence="2">
    <location>
        <begin position="48"/>
        <end position="70"/>
    </location>
</feature>
<keyword evidence="2" id="KW-0472">Membrane</keyword>
<comment type="caution">
    <text evidence="3">The sequence shown here is derived from an EMBL/GenBank/DDBJ whole genome shotgun (WGS) entry which is preliminary data.</text>
</comment>
<protein>
    <submittedName>
        <fullName evidence="3">Uncharacterized protein</fullName>
    </submittedName>
</protein>
<gene>
    <name evidence="3" type="ORF">M3202_06020</name>
</gene>
<name>A0A9X2DMN6_9BACI</name>
<evidence type="ECO:0000256" key="1">
    <source>
        <dbReference type="SAM" id="MobiDB-lite"/>
    </source>
</evidence>
<evidence type="ECO:0000313" key="4">
    <source>
        <dbReference type="Proteomes" id="UP001139179"/>
    </source>
</evidence>
<evidence type="ECO:0000313" key="3">
    <source>
        <dbReference type="EMBL" id="MCM3713634.1"/>
    </source>
</evidence>
<dbReference type="RefSeq" id="WP_251222438.1">
    <property type="nucleotide sequence ID" value="NZ_JAMBOL010000003.1"/>
</dbReference>
<reference evidence="3" key="1">
    <citation type="submission" date="2022-05" db="EMBL/GenBank/DDBJ databases">
        <title>Comparative Genomics of Spacecraft Associated Microbes.</title>
        <authorList>
            <person name="Tran M.T."/>
            <person name="Wright A."/>
            <person name="Seuylemezian A."/>
            <person name="Eisen J."/>
            <person name="Coil D."/>
        </authorList>
    </citation>
    <scope>NUCLEOTIDE SEQUENCE</scope>
    <source>
        <strain evidence="3">214.1.1</strain>
    </source>
</reference>
<keyword evidence="2" id="KW-1133">Transmembrane helix</keyword>
<keyword evidence="4" id="KW-1185">Reference proteome</keyword>
<keyword evidence="2" id="KW-0812">Transmembrane</keyword>
<sequence length="316" mass="35268">MNDQQLKEMMDKLKGQYDQLPQKSSSSHIMAQIEKEKRPRWGRFFHRWQAVAMIVLALGLGSVLTISQLGNFSSEAPSDSSGDEAELAVMPDAESGQSEEEVTIFNDAPEINEFATDEPAMDSREAVPNENEDAAESTDAGGETEVIESSERFEEVIMMEGMEETILLKEVQSPELNFTTRVNEQYVVEQMASEEGQTLQFFTNFAGEPATTPFFTLTEEQIDAASPEELEASLRERFEAAGWTESEEGWPLSSHETELTFAAELSFETEGATLETAIIEDEGVYYRLTAEINISGDGGERVFRDIGVLLKYAEFE</sequence>
<feature type="region of interest" description="Disordered" evidence="1">
    <location>
        <begin position="115"/>
        <end position="146"/>
    </location>
</feature>
<dbReference type="EMBL" id="JAMBOL010000003">
    <property type="protein sequence ID" value="MCM3713634.1"/>
    <property type="molecule type" value="Genomic_DNA"/>
</dbReference>